<sequence>MEEGFRAETSDSTRVTTRPGPDACRLLANPSTSVAVASSCSLVEHPTVSQYHGAGSSPLTSPELDAAKDSAPLASRQINGAQLSTPSTSPETDTAQFTDRKAVAPGASGKKVDNDNGMELAYDTSCVAPIPFPRPRPGITCHPVRNRTRIPNPPLDLATALNRDKPLGRRVTATPIVTVSDWDGAHVCGTLAETAAIGGEPILFAKQVEIGQPSIPYGDFAVLRHDFFKFPQPDMGKINREFDEDYLKVKNPPTLGLDLPIVDKCMDRYAEETMVFAETMEEHQDQFDSWQHVITSNEKALKDLDEKRGRVIRDYKQLKSVLPARIPREYLAEIAAAEKVAQRDIAQAQREIRHNIVRGNTMIANHLRWDFDLPAAIDEAQVKKVENETAQEEHASLMRAARTIGTPYFATGQDNSAVQGVTQQLALVDVKGKGVLKDSQPSRFEGLNSAEDEIISTVPEWFTILDSKGIIRLRARNPKDRLKELLKMIADTSLASTTEQVNPPKKASTKEYHDPNPGWPYIKWRVRGGWWTCRSGPEASRAERKCKLCHKEEAEAPVPSAAGPSNTDKHKMLMAEVDKAMAEANKRDNMRLRERQQSEDEEKAQRRQQEEWRRQGGGFLAYDLLYGGRMDDVNYASRVGLSRQHSEPKYNTEVVATFSSSASSCMSQAKSQESFTESDGKPKKKGKSVSFLV</sequence>
<dbReference type="GeneID" id="89941897"/>
<feature type="compositionally biased region" description="Low complexity" evidence="1">
    <location>
        <begin position="661"/>
        <end position="672"/>
    </location>
</feature>
<proteinExistence type="predicted"/>
<organism evidence="2 3">
    <name type="scientific">Canariomyces notabilis</name>
    <dbReference type="NCBI Taxonomy" id="2074819"/>
    <lineage>
        <taxon>Eukaryota</taxon>
        <taxon>Fungi</taxon>
        <taxon>Dikarya</taxon>
        <taxon>Ascomycota</taxon>
        <taxon>Pezizomycotina</taxon>
        <taxon>Sordariomycetes</taxon>
        <taxon>Sordariomycetidae</taxon>
        <taxon>Sordariales</taxon>
        <taxon>Chaetomiaceae</taxon>
        <taxon>Canariomyces</taxon>
    </lineage>
</organism>
<evidence type="ECO:0000313" key="3">
    <source>
        <dbReference type="Proteomes" id="UP001302812"/>
    </source>
</evidence>
<accession>A0AAN6TD79</accession>
<reference evidence="2" key="2">
    <citation type="submission" date="2023-05" db="EMBL/GenBank/DDBJ databases">
        <authorList>
            <consortium name="Lawrence Berkeley National Laboratory"/>
            <person name="Steindorff A."/>
            <person name="Hensen N."/>
            <person name="Bonometti L."/>
            <person name="Westerberg I."/>
            <person name="Brannstrom I.O."/>
            <person name="Guillou S."/>
            <person name="Cros-Aarteil S."/>
            <person name="Calhoun S."/>
            <person name="Haridas S."/>
            <person name="Kuo A."/>
            <person name="Mondo S."/>
            <person name="Pangilinan J."/>
            <person name="Riley R."/>
            <person name="Labutti K."/>
            <person name="Andreopoulos B."/>
            <person name="Lipzen A."/>
            <person name="Chen C."/>
            <person name="Yanf M."/>
            <person name="Daum C."/>
            <person name="Ng V."/>
            <person name="Clum A."/>
            <person name="Ohm R."/>
            <person name="Martin F."/>
            <person name="Silar P."/>
            <person name="Natvig D."/>
            <person name="Lalanne C."/>
            <person name="Gautier V."/>
            <person name="Ament-Velasquez S.L."/>
            <person name="Kruys A."/>
            <person name="Hutchinson M.I."/>
            <person name="Powell A.J."/>
            <person name="Barry K."/>
            <person name="Miller A.N."/>
            <person name="Grigoriev I.V."/>
            <person name="Debuchy R."/>
            <person name="Gladieux P."/>
            <person name="Thoren M.H."/>
            <person name="Johannesson H."/>
        </authorList>
    </citation>
    <scope>NUCLEOTIDE SEQUENCE</scope>
    <source>
        <strain evidence="2">CBS 508.74</strain>
    </source>
</reference>
<name>A0AAN6TD79_9PEZI</name>
<feature type="region of interest" description="Disordered" evidence="1">
    <location>
        <begin position="661"/>
        <end position="693"/>
    </location>
</feature>
<reference evidence="2" key="1">
    <citation type="journal article" date="2023" name="Mol. Phylogenet. Evol.">
        <title>Genome-scale phylogeny and comparative genomics of the fungal order Sordariales.</title>
        <authorList>
            <person name="Hensen N."/>
            <person name="Bonometti L."/>
            <person name="Westerberg I."/>
            <person name="Brannstrom I.O."/>
            <person name="Guillou S."/>
            <person name="Cros-Aarteil S."/>
            <person name="Calhoun S."/>
            <person name="Haridas S."/>
            <person name="Kuo A."/>
            <person name="Mondo S."/>
            <person name="Pangilinan J."/>
            <person name="Riley R."/>
            <person name="LaButti K."/>
            <person name="Andreopoulos B."/>
            <person name="Lipzen A."/>
            <person name="Chen C."/>
            <person name="Yan M."/>
            <person name="Daum C."/>
            <person name="Ng V."/>
            <person name="Clum A."/>
            <person name="Steindorff A."/>
            <person name="Ohm R.A."/>
            <person name="Martin F."/>
            <person name="Silar P."/>
            <person name="Natvig D.O."/>
            <person name="Lalanne C."/>
            <person name="Gautier V."/>
            <person name="Ament-Velasquez S.L."/>
            <person name="Kruys A."/>
            <person name="Hutchinson M.I."/>
            <person name="Powell A.J."/>
            <person name="Barry K."/>
            <person name="Miller A.N."/>
            <person name="Grigoriev I.V."/>
            <person name="Debuchy R."/>
            <person name="Gladieux P."/>
            <person name="Hiltunen Thoren M."/>
            <person name="Johannesson H."/>
        </authorList>
    </citation>
    <scope>NUCLEOTIDE SEQUENCE</scope>
    <source>
        <strain evidence="2">CBS 508.74</strain>
    </source>
</reference>
<feature type="compositionally biased region" description="Polar residues" evidence="1">
    <location>
        <begin position="78"/>
        <end position="97"/>
    </location>
</feature>
<feature type="region of interest" description="Disordered" evidence="1">
    <location>
        <begin position="585"/>
        <end position="612"/>
    </location>
</feature>
<feature type="compositionally biased region" description="Basic and acidic residues" evidence="1">
    <location>
        <begin position="1"/>
        <end position="11"/>
    </location>
</feature>
<feature type="region of interest" description="Disordered" evidence="1">
    <location>
        <begin position="78"/>
        <end position="116"/>
    </location>
</feature>
<gene>
    <name evidence="2" type="ORF">N656DRAFT_798544</name>
</gene>
<comment type="caution">
    <text evidence="2">The sequence shown here is derived from an EMBL/GenBank/DDBJ whole genome shotgun (WGS) entry which is preliminary data.</text>
</comment>
<protein>
    <submittedName>
        <fullName evidence="2">Uncharacterized protein</fullName>
    </submittedName>
</protein>
<evidence type="ECO:0000256" key="1">
    <source>
        <dbReference type="SAM" id="MobiDB-lite"/>
    </source>
</evidence>
<dbReference type="Proteomes" id="UP001302812">
    <property type="component" value="Unassembled WGS sequence"/>
</dbReference>
<keyword evidence="3" id="KW-1185">Reference proteome</keyword>
<dbReference type="AlphaFoldDB" id="A0AAN6TD79"/>
<evidence type="ECO:0000313" key="2">
    <source>
        <dbReference type="EMBL" id="KAK4112200.1"/>
    </source>
</evidence>
<feature type="region of interest" description="Disordered" evidence="1">
    <location>
        <begin position="1"/>
        <end position="23"/>
    </location>
</feature>
<dbReference type="RefSeq" id="XP_064669770.1">
    <property type="nucleotide sequence ID" value="XM_064817772.1"/>
</dbReference>
<dbReference type="EMBL" id="MU853343">
    <property type="protein sequence ID" value="KAK4112200.1"/>
    <property type="molecule type" value="Genomic_DNA"/>
</dbReference>